<dbReference type="PANTHER" id="PTHR22572">
    <property type="entry name" value="SUGAR-1-PHOSPHATE GUANYL TRANSFERASE"/>
    <property type="match status" value="1"/>
</dbReference>
<dbReference type="SUPFAM" id="SSF53448">
    <property type="entry name" value="Nucleotide-diphospho-sugar transferases"/>
    <property type="match status" value="1"/>
</dbReference>
<dbReference type="Pfam" id="PF00483">
    <property type="entry name" value="NTP_transferase"/>
    <property type="match status" value="1"/>
</dbReference>
<evidence type="ECO:0000313" key="14">
    <source>
        <dbReference type="Proteomes" id="UP000521676"/>
    </source>
</evidence>
<dbReference type="SUPFAM" id="SSF55957">
    <property type="entry name" value="Phosphoglucomutase, C-terminal domain"/>
    <property type="match status" value="1"/>
</dbReference>
<dbReference type="InterPro" id="IPR011004">
    <property type="entry name" value="Trimer_LpxA-like_sf"/>
</dbReference>
<dbReference type="Pfam" id="PF25084">
    <property type="entry name" value="LbH_EIF2B"/>
    <property type="match status" value="1"/>
</dbReference>
<dbReference type="SUPFAM" id="SSF51161">
    <property type="entry name" value="Trimeric LpxA-like enzymes"/>
    <property type="match status" value="1"/>
</dbReference>
<keyword evidence="6" id="KW-0648">Protein biosynthesis</keyword>
<evidence type="ECO:0000259" key="8">
    <source>
        <dbReference type="Pfam" id="PF02878"/>
    </source>
</evidence>
<dbReference type="Gene3D" id="2.160.10.10">
    <property type="entry name" value="Hexapeptide repeat proteins"/>
    <property type="match status" value="1"/>
</dbReference>
<feature type="domain" description="Nucleotidyl transferase" evidence="7">
    <location>
        <begin position="2"/>
        <end position="232"/>
    </location>
</feature>
<evidence type="ECO:0000256" key="4">
    <source>
        <dbReference type="ARBA" id="ARBA00022540"/>
    </source>
</evidence>
<evidence type="ECO:0000313" key="13">
    <source>
        <dbReference type="EMBL" id="WJW67526.1"/>
    </source>
</evidence>
<dbReference type="InterPro" id="IPR005844">
    <property type="entry name" value="A-D-PHexomutase_a/b/a-I"/>
</dbReference>
<dbReference type="InterPro" id="IPR005846">
    <property type="entry name" value="A-D-PHexomutase_a/b/a-III"/>
</dbReference>
<evidence type="ECO:0000313" key="12">
    <source>
        <dbReference type="EMBL" id="NWJ45656.1"/>
    </source>
</evidence>
<proteinExistence type="inferred from homology"/>
<evidence type="ECO:0000259" key="9">
    <source>
        <dbReference type="Pfam" id="PF02879"/>
    </source>
</evidence>
<reference evidence="13" key="2">
    <citation type="journal article" date="2024" name="Nature">
        <title>Anoxygenic phototroph of the Chloroflexota uses a type I reaction centre.</title>
        <authorList>
            <person name="Tsuji J.M."/>
            <person name="Shaw N.A."/>
            <person name="Nagashima S."/>
            <person name="Venkiteswaran J.J."/>
            <person name="Schiff S.L."/>
            <person name="Watanabe T."/>
            <person name="Fukui M."/>
            <person name="Hanada S."/>
            <person name="Tank M."/>
            <person name="Neufeld J.D."/>
        </authorList>
    </citation>
    <scope>NUCLEOTIDE SEQUENCE</scope>
    <source>
        <strain evidence="13">L227-S17</strain>
    </source>
</reference>
<evidence type="ECO:0000256" key="1">
    <source>
        <dbReference type="ARBA" id="ARBA00004514"/>
    </source>
</evidence>
<dbReference type="EMBL" id="JACATZ010000001">
    <property type="protein sequence ID" value="NWJ45656.1"/>
    <property type="molecule type" value="Genomic_DNA"/>
</dbReference>
<dbReference type="EMBL" id="CP128399">
    <property type="protein sequence ID" value="WJW67526.1"/>
    <property type="molecule type" value="Genomic_DNA"/>
</dbReference>
<dbReference type="Pfam" id="PF02878">
    <property type="entry name" value="PGM_PMM_I"/>
    <property type="match status" value="1"/>
</dbReference>
<evidence type="ECO:0000256" key="3">
    <source>
        <dbReference type="ARBA" id="ARBA00022490"/>
    </source>
</evidence>
<dbReference type="InterPro" id="IPR005835">
    <property type="entry name" value="NTP_transferase_dom"/>
</dbReference>
<dbReference type="InterPro" id="IPR029044">
    <property type="entry name" value="Nucleotide-diphossugar_trans"/>
</dbReference>
<dbReference type="Pfam" id="PF02879">
    <property type="entry name" value="PGM_PMM_II"/>
    <property type="match status" value="1"/>
</dbReference>
<feature type="domain" description="Alpha-D-phosphohexomutase alpha/beta/alpha" evidence="8">
    <location>
        <begin position="382"/>
        <end position="514"/>
    </location>
</feature>
<dbReference type="InterPro" id="IPR005845">
    <property type="entry name" value="A-D-PHexomutase_a/b/a-II"/>
</dbReference>
<evidence type="ECO:0000259" key="11">
    <source>
        <dbReference type="Pfam" id="PF25084"/>
    </source>
</evidence>
<keyword evidence="12" id="KW-0808">Transferase</keyword>
<evidence type="ECO:0000313" key="15">
    <source>
        <dbReference type="Proteomes" id="UP001431572"/>
    </source>
</evidence>
<dbReference type="GO" id="GO:0005975">
    <property type="term" value="P:carbohydrate metabolic process"/>
    <property type="evidence" value="ECO:0007669"/>
    <property type="project" value="InterPro"/>
</dbReference>
<dbReference type="Gene3D" id="3.30.310.50">
    <property type="entry name" value="Alpha-D-phosphohexomutase, C-terminal domain"/>
    <property type="match status" value="1"/>
</dbReference>
<dbReference type="Proteomes" id="UP000521676">
    <property type="component" value="Unassembled WGS sequence"/>
</dbReference>
<dbReference type="Gene3D" id="3.40.120.10">
    <property type="entry name" value="Alpha-D-Glucose-1,6-Bisphosphate, subunit A, domain 3"/>
    <property type="match status" value="3"/>
</dbReference>
<comment type="similarity">
    <text evidence="2">Belongs to the phosphohexose mutase family.</text>
</comment>
<sequence length="833" mass="92256">MKAVVMAGGEGSRLRPLTVGRPKPMVPIANQSVLRHIISLLKKHGITDIIVTLQYMADVIQDDLGDGRSIGCNIKYSIEEIPLGTAGSVKLAEEMLTDTFMVISGDALTDFNLSEIIKFHKERHAIATLTLTRVANPLEYGVIITDADGRIRQMQEKPSWGEVFSDTVNTGIYILEPEIFKYYDKNVTFDFSQQLFPMLLEKNHPVYGYVAEGYWSDVGSIADYMRSTADLLEGRVNVALTGKHLGGGIWVEDDVVIAPTAQLYGPIYLGSGVKIQPGAIIRGPTVIRDQCMVEARANIDRSIIWRNSYIGERAELRGCMIGRQVTIKSRAMIFEGAVIGDNTIVGENAVIQPNVKIWPSKEIERGAKVNNSIIWGNQGRRVLFGRFGVTGLVNVDITPEFAARLGASYGAILPRGSVVTVNREAHHTPRMIKRALLSGLPSAGINVADLGSCPIPVARYITRISEHVLGGVHVRLSPFDNRTVDIRFMDRRGIDIDKSIERKVETIFFREDFRRVYTDDIGRIEYLPNPSEHYSIDFLKRINALPNDTQMRGRKLVVDYSSSNTSTILPAILDKLGCDVVALNAAVDEAKLFRTPEQFQQDMRRLGVITNTLDADFGVKIDTGGEKIYAVDGRGNQIPPMQLLAAVAKLMLKANNGGIIAIPVTAPSIIERIAAEHSGEVIRTRANSFAQMQAATRNGVILVGDGDGSFIFPEFQPAADGLFAIAKIIELTVKQEARIGEVINNLPAYAQVRSKVNCRWEDKGRVMRLLNEKYQNSTVRQVDGIRINLGDEWVLILPDPDRPLFHIQAESHSHEQAQQLVDKYATVVNNLQH</sequence>
<dbReference type="CDD" id="cd05805">
    <property type="entry name" value="MPG1_transferase"/>
    <property type="match status" value="1"/>
</dbReference>
<dbReference type="AlphaFoldDB" id="A0A8T7M2W8"/>
<accession>A0A8T7M2W8</accession>
<dbReference type="CDD" id="cd04181">
    <property type="entry name" value="NTP_transferase"/>
    <property type="match status" value="1"/>
</dbReference>
<feature type="domain" description="Alpha-D-phosphohexomutase alpha/beta/alpha" evidence="10">
    <location>
        <begin position="642"/>
        <end position="747"/>
    </location>
</feature>
<dbReference type="GO" id="GO:0016740">
    <property type="term" value="F:transferase activity"/>
    <property type="evidence" value="ECO:0007669"/>
    <property type="project" value="UniProtKB-KW"/>
</dbReference>
<evidence type="ECO:0000256" key="6">
    <source>
        <dbReference type="ARBA" id="ARBA00022917"/>
    </source>
</evidence>
<keyword evidence="4" id="KW-0396">Initiation factor</keyword>
<protein>
    <submittedName>
        <fullName evidence="13">Mannose-1-phosphate guanyltransferase</fullName>
    </submittedName>
    <submittedName>
        <fullName evidence="12">NTP transferase domain-containing protein</fullName>
    </submittedName>
</protein>
<name>A0A8T7M2W8_9CHLR</name>
<gene>
    <name evidence="12" type="ORF">HXX08_07235</name>
    <name evidence="13" type="ORF">OZ401_000793</name>
</gene>
<feature type="domain" description="EIF2B subunit epsilon/gamma LbH" evidence="11">
    <location>
        <begin position="248"/>
        <end position="351"/>
    </location>
</feature>
<keyword evidence="15" id="KW-1185">Reference proteome</keyword>
<dbReference type="InterPro" id="IPR056764">
    <property type="entry name" value="LbH_EIF2B3/5"/>
</dbReference>
<evidence type="ECO:0000259" key="10">
    <source>
        <dbReference type="Pfam" id="PF02880"/>
    </source>
</evidence>
<dbReference type="Proteomes" id="UP001431572">
    <property type="component" value="Chromosome 1"/>
</dbReference>
<organism evidence="12 14">
    <name type="scientific">Candidatus Chlorohelix allophototropha</name>
    <dbReference type="NCBI Taxonomy" id="3003348"/>
    <lineage>
        <taxon>Bacteria</taxon>
        <taxon>Bacillati</taxon>
        <taxon>Chloroflexota</taxon>
        <taxon>Chloroflexia</taxon>
        <taxon>Candidatus Chloroheliales</taxon>
        <taxon>Candidatus Chloroheliaceae</taxon>
        <taxon>Candidatus Chlorohelix</taxon>
    </lineage>
</organism>
<evidence type="ECO:0000256" key="2">
    <source>
        <dbReference type="ARBA" id="ARBA00010231"/>
    </source>
</evidence>
<evidence type="ECO:0000259" key="7">
    <source>
        <dbReference type="Pfam" id="PF00483"/>
    </source>
</evidence>
<dbReference type="InterPro" id="IPR050486">
    <property type="entry name" value="Mannose-1P_guanyltransferase"/>
</dbReference>
<comment type="subcellular location">
    <subcellularLocation>
        <location evidence="1">Cytoplasm</location>
        <location evidence="1">Cytosol</location>
    </subcellularLocation>
</comment>
<keyword evidence="5" id="KW-0597">Phosphoprotein</keyword>
<dbReference type="InterPro" id="IPR036900">
    <property type="entry name" value="A-D-PHexomutase_C_sf"/>
</dbReference>
<dbReference type="RefSeq" id="WP_341469419.1">
    <property type="nucleotide sequence ID" value="NZ_CP128399.1"/>
</dbReference>
<dbReference type="InterPro" id="IPR016055">
    <property type="entry name" value="A-D-PHexomutase_a/b/a-I/II/III"/>
</dbReference>
<keyword evidence="3" id="KW-0963">Cytoplasm</keyword>
<dbReference type="GO" id="GO:0016868">
    <property type="term" value="F:intramolecular phosphotransferase activity"/>
    <property type="evidence" value="ECO:0007669"/>
    <property type="project" value="InterPro"/>
</dbReference>
<evidence type="ECO:0000256" key="5">
    <source>
        <dbReference type="ARBA" id="ARBA00022553"/>
    </source>
</evidence>
<reference evidence="12 14" key="1">
    <citation type="submission" date="2020-06" db="EMBL/GenBank/DDBJ databases">
        <title>Anoxygenic phototrophic Chloroflexota member uses a Type I reaction center.</title>
        <authorList>
            <person name="Tsuji J.M."/>
            <person name="Shaw N.A."/>
            <person name="Nagashima S."/>
            <person name="Venkiteswaran J."/>
            <person name="Schiff S.L."/>
            <person name="Hanada S."/>
            <person name="Tank M."/>
            <person name="Neufeld J.D."/>
        </authorList>
    </citation>
    <scope>NUCLEOTIDE SEQUENCE [LARGE SCALE GENOMIC DNA]</scope>
    <source>
        <strain evidence="12">L227-S17</strain>
    </source>
</reference>
<dbReference type="Pfam" id="PF02880">
    <property type="entry name" value="PGM_PMM_III"/>
    <property type="match status" value="1"/>
</dbReference>
<dbReference type="Gene3D" id="3.90.550.10">
    <property type="entry name" value="Spore Coat Polysaccharide Biosynthesis Protein SpsA, Chain A"/>
    <property type="match status" value="1"/>
</dbReference>
<feature type="domain" description="Alpha-D-phosphohexomutase alpha/beta/alpha" evidence="9">
    <location>
        <begin position="538"/>
        <end position="635"/>
    </location>
</feature>
<dbReference type="SUPFAM" id="SSF53738">
    <property type="entry name" value="Phosphoglucomutase, first 3 domains"/>
    <property type="match status" value="3"/>
</dbReference>